<protein>
    <recommendedName>
        <fullName evidence="11">Probable dual-specificity RNA methyltransferase RlmN</fullName>
        <ecNumber evidence="11">2.1.1.192</ecNumber>
    </recommendedName>
    <alternativeName>
        <fullName evidence="11">23S rRNA (adenine(2503)-C(2))-methyltransferase</fullName>
    </alternativeName>
    <alternativeName>
        <fullName evidence="11">23S rRNA m2A2503 methyltransferase</fullName>
    </alternativeName>
    <alternativeName>
        <fullName evidence="11">Ribosomal RNA large subunit methyltransferase N</fullName>
    </alternativeName>
    <alternativeName>
        <fullName evidence="11">tRNA (adenine(37)-C(2))-methyltransferase</fullName>
    </alternativeName>
    <alternativeName>
        <fullName evidence="11">tRNA m2A37 methyltransferase</fullName>
    </alternativeName>
</protein>
<evidence type="ECO:0000256" key="12">
    <source>
        <dbReference type="SAM" id="MobiDB-lite"/>
    </source>
</evidence>
<evidence type="ECO:0000256" key="7">
    <source>
        <dbReference type="ARBA" id="ARBA00022691"/>
    </source>
</evidence>
<comment type="similarity">
    <text evidence="11">Belongs to the radical SAM superfamily. RlmN family.</text>
</comment>
<dbReference type="Gene3D" id="1.10.150.530">
    <property type="match status" value="1"/>
</dbReference>
<dbReference type="FunFam" id="3.20.20.70:FF:000014">
    <property type="entry name" value="Probable dual-specificity RNA methyltransferase RlmN"/>
    <property type="match status" value="1"/>
</dbReference>
<evidence type="ECO:0000256" key="11">
    <source>
        <dbReference type="HAMAP-Rule" id="MF_01849"/>
    </source>
</evidence>
<evidence type="ECO:0000313" key="15">
    <source>
        <dbReference type="Proteomes" id="UP000594480"/>
    </source>
</evidence>
<evidence type="ECO:0000313" key="14">
    <source>
        <dbReference type="EMBL" id="QPE04346.1"/>
    </source>
</evidence>
<dbReference type="KEGG" id="msf:IT882_14485"/>
<evidence type="ECO:0000256" key="4">
    <source>
        <dbReference type="ARBA" id="ARBA00022552"/>
    </source>
</evidence>
<dbReference type="InterPro" id="IPR040072">
    <property type="entry name" value="Methyltransferase_A"/>
</dbReference>
<keyword evidence="4 11" id="KW-0698">rRNA processing</keyword>
<keyword evidence="9 11" id="KW-0408">Iron</keyword>
<dbReference type="GO" id="GO:0002935">
    <property type="term" value="F:tRNA (adenine(37)-C2)-methyltransferase activity"/>
    <property type="evidence" value="ECO:0007669"/>
    <property type="project" value="UniProtKB-UniRule"/>
</dbReference>
<feature type="active site" description="Proton acceptor" evidence="11">
    <location>
        <position position="149"/>
    </location>
</feature>
<comment type="miscellaneous">
    <text evidence="11">Reaction proceeds by a ping-pong mechanism involving intermediate methylation of a conserved cysteine residue.</text>
</comment>
<feature type="compositionally biased region" description="Low complexity" evidence="12">
    <location>
        <begin position="17"/>
        <end position="27"/>
    </location>
</feature>
<dbReference type="NCBIfam" id="TIGR00048">
    <property type="entry name" value="rRNA_mod_RlmN"/>
    <property type="match status" value="1"/>
</dbReference>
<sequence>MARALPPTSSGAPQPRPATAPAAPGAPQVRPATEGWQQKKDAEGRPLLQFASPKRGKPPEHLADLTPEQRIEKAKELGLPGFRAGQIERHYLTRWTSDPAEMTDLPASGREELVAGLLPPLLTEVRRLDTDKGDTIKFLWKLHDGALVESVLMRYPGRITLCVSSQAGCGMNCPFCATGQAGLTRNMSAAEIVDQVVRANQVIARGELGGKRSTDQSLERVSNIVFMGMGEPLANYARVMQAVRVMTDKKHGMGMSARGITVSTVGLVPAITKLAAEDIPVTFALSLHAPDDELRDELIPVNSRWKVDEALDAARGYFERTGRRVSIEYALIKDMNDHPWRADLLAQKLNARGRGWVHVNPIPLNPTPGSIWTASEPGVQYEFVRRLNAAGIPTTLRDTRGTEIDGACGQLVATEDDRAAASAS</sequence>
<dbReference type="AlphaFoldDB" id="A0A7S8RGG4"/>
<dbReference type="HAMAP" id="MF_01849">
    <property type="entry name" value="RNA_methyltr_RlmN"/>
    <property type="match status" value="1"/>
</dbReference>
<keyword evidence="15" id="KW-1185">Reference proteome</keyword>
<dbReference type="GO" id="GO:0005737">
    <property type="term" value="C:cytoplasm"/>
    <property type="evidence" value="ECO:0007669"/>
    <property type="project" value="UniProtKB-SubCell"/>
</dbReference>
<comment type="caution">
    <text evidence="11">Lacks conserved residue(s) required for the propagation of feature annotation.</text>
</comment>
<comment type="catalytic activity">
    <reaction evidence="11">
        <text>adenosine(37) in tRNA + 2 reduced [2Fe-2S]-[ferredoxin] + 2 S-adenosyl-L-methionine = 2-methyladenosine(37) in tRNA + 5'-deoxyadenosine + L-methionine + 2 oxidized [2Fe-2S]-[ferredoxin] + S-adenosyl-L-homocysteine</text>
        <dbReference type="Rhea" id="RHEA:43332"/>
        <dbReference type="Rhea" id="RHEA-COMP:10000"/>
        <dbReference type="Rhea" id="RHEA-COMP:10001"/>
        <dbReference type="Rhea" id="RHEA-COMP:10162"/>
        <dbReference type="Rhea" id="RHEA-COMP:10485"/>
        <dbReference type="ChEBI" id="CHEBI:17319"/>
        <dbReference type="ChEBI" id="CHEBI:33737"/>
        <dbReference type="ChEBI" id="CHEBI:33738"/>
        <dbReference type="ChEBI" id="CHEBI:57844"/>
        <dbReference type="ChEBI" id="CHEBI:57856"/>
        <dbReference type="ChEBI" id="CHEBI:59789"/>
        <dbReference type="ChEBI" id="CHEBI:74411"/>
        <dbReference type="ChEBI" id="CHEBI:74497"/>
        <dbReference type="EC" id="2.1.1.192"/>
    </reaction>
</comment>
<gene>
    <name evidence="11 14" type="primary">rlmN</name>
    <name evidence="14" type="ORF">IT882_14485</name>
</gene>
<comment type="catalytic activity">
    <reaction evidence="11">
        <text>adenosine(2503) in 23S rRNA + 2 reduced [2Fe-2S]-[ferredoxin] + 2 S-adenosyl-L-methionine = 2-methyladenosine(2503) in 23S rRNA + 5'-deoxyadenosine + L-methionine + 2 oxidized [2Fe-2S]-[ferredoxin] + S-adenosyl-L-homocysteine</text>
        <dbReference type="Rhea" id="RHEA:42916"/>
        <dbReference type="Rhea" id="RHEA-COMP:10000"/>
        <dbReference type="Rhea" id="RHEA-COMP:10001"/>
        <dbReference type="Rhea" id="RHEA-COMP:10152"/>
        <dbReference type="Rhea" id="RHEA-COMP:10282"/>
        <dbReference type="ChEBI" id="CHEBI:17319"/>
        <dbReference type="ChEBI" id="CHEBI:33737"/>
        <dbReference type="ChEBI" id="CHEBI:33738"/>
        <dbReference type="ChEBI" id="CHEBI:57844"/>
        <dbReference type="ChEBI" id="CHEBI:57856"/>
        <dbReference type="ChEBI" id="CHEBI:59789"/>
        <dbReference type="ChEBI" id="CHEBI:74411"/>
        <dbReference type="ChEBI" id="CHEBI:74497"/>
        <dbReference type="EC" id="2.1.1.192"/>
    </reaction>
</comment>
<keyword evidence="2 11" id="KW-0004">4Fe-4S</keyword>
<evidence type="ECO:0000259" key="13">
    <source>
        <dbReference type="PROSITE" id="PS51918"/>
    </source>
</evidence>
<keyword evidence="11" id="KW-1015">Disulfide bond</keyword>
<dbReference type="GO" id="GO:0000049">
    <property type="term" value="F:tRNA binding"/>
    <property type="evidence" value="ECO:0007669"/>
    <property type="project" value="UniProtKB-UniRule"/>
</dbReference>
<dbReference type="InterPro" id="IPR004383">
    <property type="entry name" value="rRNA_lsu_MTrfase_RlmN/Cfr"/>
</dbReference>
<keyword evidence="3 11" id="KW-0963">Cytoplasm</keyword>
<comment type="function">
    <text evidence="11">Specifically methylates position 2 of adenine 2503 in 23S rRNA and position 2 of adenine 37 in tRNAs.</text>
</comment>
<dbReference type="PANTHER" id="PTHR30544:SF5">
    <property type="entry name" value="RADICAL SAM CORE DOMAIN-CONTAINING PROTEIN"/>
    <property type="match status" value="1"/>
</dbReference>
<dbReference type="InterPro" id="IPR027492">
    <property type="entry name" value="RNA_MTrfase_RlmN"/>
</dbReference>
<keyword evidence="6 11" id="KW-0808">Transferase</keyword>
<name>A0A7S8RGG4_9MICO</name>
<evidence type="ECO:0000256" key="6">
    <source>
        <dbReference type="ARBA" id="ARBA00022679"/>
    </source>
</evidence>
<feature type="binding site" evidence="11">
    <location>
        <begin position="286"/>
        <end position="288"/>
    </location>
    <ligand>
        <name>S-adenosyl-L-methionine</name>
        <dbReference type="ChEBI" id="CHEBI:59789"/>
    </ligand>
</feature>
<dbReference type="PROSITE" id="PS51918">
    <property type="entry name" value="RADICAL_SAM"/>
    <property type="match status" value="1"/>
</dbReference>
<keyword evidence="10 11" id="KW-0411">Iron-sulfur</keyword>
<feature type="binding site" evidence="11">
    <location>
        <position position="365"/>
    </location>
    <ligand>
        <name>S-adenosyl-L-methionine</name>
        <dbReference type="ChEBI" id="CHEBI:59789"/>
    </ligand>
</feature>
<keyword evidence="7 11" id="KW-0949">S-adenosyl-L-methionine</keyword>
<keyword evidence="8 11" id="KW-0479">Metal-binding</keyword>
<dbReference type="SFLD" id="SFLDF00275">
    <property type="entry name" value="adenosine_C2_methyltransferase"/>
    <property type="match status" value="1"/>
</dbReference>
<dbReference type="Proteomes" id="UP000594480">
    <property type="component" value="Chromosome"/>
</dbReference>
<dbReference type="GO" id="GO:0030488">
    <property type="term" value="P:tRNA methylation"/>
    <property type="evidence" value="ECO:0007669"/>
    <property type="project" value="UniProtKB-UniRule"/>
</dbReference>
<evidence type="ECO:0000256" key="5">
    <source>
        <dbReference type="ARBA" id="ARBA00022603"/>
    </source>
</evidence>
<comment type="cofactor">
    <cofactor evidence="11">
        <name>[4Fe-4S] cluster</name>
        <dbReference type="ChEBI" id="CHEBI:49883"/>
    </cofactor>
    <text evidence="11">Binds 1 [4Fe-4S] cluster. The cluster is coordinated with 3 cysteines and an exchangeable S-adenosyl-L-methionine.</text>
</comment>
<evidence type="ECO:0000256" key="10">
    <source>
        <dbReference type="ARBA" id="ARBA00023014"/>
    </source>
</evidence>
<dbReference type="SUPFAM" id="SSF102114">
    <property type="entry name" value="Radical SAM enzymes"/>
    <property type="match status" value="1"/>
</dbReference>
<dbReference type="CDD" id="cd01335">
    <property type="entry name" value="Radical_SAM"/>
    <property type="match status" value="1"/>
</dbReference>
<feature type="binding site" evidence="11">
    <location>
        <position position="176"/>
    </location>
    <ligand>
        <name>[4Fe-4S] cluster</name>
        <dbReference type="ChEBI" id="CHEBI:49883"/>
        <note>4Fe-4S-S-AdoMet</note>
    </ligand>
</feature>
<proteinExistence type="inferred from homology"/>
<dbReference type="InterPro" id="IPR058240">
    <property type="entry name" value="rSAM_sf"/>
</dbReference>
<comment type="subcellular location">
    <subcellularLocation>
        <location evidence="1 11">Cytoplasm</location>
    </subcellularLocation>
</comment>
<feature type="binding site" evidence="11">
    <location>
        <position position="263"/>
    </location>
    <ligand>
        <name>S-adenosyl-L-methionine</name>
        <dbReference type="ChEBI" id="CHEBI:59789"/>
    </ligand>
</feature>
<dbReference type="Pfam" id="PF04055">
    <property type="entry name" value="Radical_SAM"/>
    <property type="match status" value="1"/>
</dbReference>
<dbReference type="PANTHER" id="PTHR30544">
    <property type="entry name" value="23S RRNA METHYLTRANSFERASE"/>
    <property type="match status" value="1"/>
</dbReference>
<feature type="binding site" evidence="11">
    <location>
        <begin position="230"/>
        <end position="231"/>
    </location>
    <ligand>
        <name>S-adenosyl-L-methionine</name>
        <dbReference type="ChEBI" id="CHEBI:59789"/>
    </ligand>
</feature>
<dbReference type="GO" id="GO:0019843">
    <property type="term" value="F:rRNA binding"/>
    <property type="evidence" value="ECO:0007669"/>
    <property type="project" value="UniProtKB-UniRule"/>
</dbReference>
<evidence type="ECO:0000256" key="9">
    <source>
        <dbReference type="ARBA" id="ARBA00023004"/>
    </source>
</evidence>
<reference evidence="14 15" key="1">
    <citation type="submission" date="2020-11" db="EMBL/GenBank/DDBJ databases">
        <title>Amino acid is mineralized and recycled by bacteria in oceanic microbiome.</title>
        <authorList>
            <person name="Zheng L.Y."/>
        </authorList>
    </citation>
    <scope>NUCLEOTIDE SEQUENCE [LARGE SCALE GENOMIC DNA]</scope>
    <source>
        <strain evidence="14 15">A32-1</strain>
    </source>
</reference>
<feature type="active site" description="S-methylcysteine intermediate" evidence="11">
    <location>
        <position position="408"/>
    </location>
</feature>
<dbReference type="InterPro" id="IPR013785">
    <property type="entry name" value="Aldolase_TIM"/>
</dbReference>
<dbReference type="EC" id="2.1.1.192" evidence="11"/>
<feature type="region of interest" description="Disordered" evidence="12">
    <location>
        <begin position="1"/>
        <end position="63"/>
    </location>
</feature>
<dbReference type="GO" id="GO:0070040">
    <property type="term" value="F:rRNA (adenine(2503)-C2-)-methyltransferase activity"/>
    <property type="evidence" value="ECO:0007669"/>
    <property type="project" value="UniProtKB-UniRule"/>
</dbReference>
<dbReference type="RefSeq" id="WP_195692424.1">
    <property type="nucleotide sequence ID" value="NZ_CP064760.1"/>
</dbReference>
<dbReference type="GO" id="GO:0070475">
    <property type="term" value="P:rRNA base methylation"/>
    <property type="evidence" value="ECO:0007669"/>
    <property type="project" value="UniProtKB-UniRule"/>
</dbReference>
<feature type="binding site" evidence="11">
    <location>
        <position position="173"/>
    </location>
    <ligand>
        <name>[4Fe-4S] cluster</name>
        <dbReference type="ChEBI" id="CHEBI:49883"/>
        <note>4Fe-4S-S-AdoMet</note>
    </ligand>
</feature>
<organism evidence="14 15">
    <name type="scientific">Microbacterium schleiferi</name>
    <dbReference type="NCBI Taxonomy" id="69362"/>
    <lineage>
        <taxon>Bacteria</taxon>
        <taxon>Bacillati</taxon>
        <taxon>Actinomycetota</taxon>
        <taxon>Actinomycetes</taxon>
        <taxon>Micrococcales</taxon>
        <taxon>Microbacteriaceae</taxon>
        <taxon>Microbacterium</taxon>
    </lineage>
</organism>
<dbReference type="GO" id="GO:0051539">
    <property type="term" value="F:4 iron, 4 sulfur cluster binding"/>
    <property type="evidence" value="ECO:0007669"/>
    <property type="project" value="UniProtKB-UniRule"/>
</dbReference>
<evidence type="ECO:0000256" key="8">
    <source>
        <dbReference type="ARBA" id="ARBA00022723"/>
    </source>
</evidence>
<feature type="domain" description="Radical SAM core" evidence="13">
    <location>
        <begin position="155"/>
        <end position="403"/>
    </location>
</feature>
<feature type="binding site" evidence="11">
    <location>
        <position position="169"/>
    </location>
    <ligand>
        <name>[4Fe-4S] cluster</name>
        <dbReference type="ChEBI" id="CHEBI:49883"/>
        <note>4Fe-4S-S-AdoMet</note>
    </ligand>
</feature>
<dbReference type="Gene3D" id="3.20.20.70">
    <property type="entry name" value="Aldolase class I"/>
    <property type="match status" value="1"/>
</dbReference>
<evidence type="ECO:0000256" key="1">
    <source>
        <dbReference type="ARBA" id="ARBA00004496"/>
    </source>
</evidence>
<keyword evidence="11" id="KW-0819">tRNA processing</keyword>
<dbReference type="SFLD" id="SFLDS00029">
    <property type="entry name" value="Radical_SAM"/>
    <property type="match status" value="1"/>
</dbReference>
<evidence type="ECO:0000256" key="3">
    <source>
        <dbReference type="ARBA" id="ARBA00022490"/>
    </source>
</evidence>
<dbReference type="EMBL" id="CP064760">
    <property type="protein sequence ID" value="QPE04346.1"/>
    <property type="molecule type" value="Genomic_DNA"/>
</dbReference>
<dbReference type="SFLD" id="SFLDG01062">
    <property type="entry name" value="methyltransferase_(Class_A)"/>
    <property type="match status" value="1"/>
</dbReference>
<accession>A0A7S8RGG4</accession>
<keyword evidence="5 11" id="KW-0489">Methyltransferase</keyword>
<evidence type="ECO:0000256" key="2">
    <source>
        <dbReference type="ARBA" id="ARBA00022485"/>
    </source>
</evidence>
<dbReference type="GO" id="GO:0046872">
    <property type="term" value="F:metal ion binding"/>
    <property type="evidence" value="ECO:0007669"/>
    <property type="project" value="UniProtKB-KW"/>
</dbReference>
<dbReference type="InterPro" id="IPR007197">
    <property type="entry name" value="rSAM"/>
</dbReference>
<dbReference type="PIRSF" id="PIRSF006004">
    <property type="entry name" value="CHP00048"/>
    <property type="match status" value="1"/>
</dbReference>